<keyword evidence="4 7" id="KW-1133">Transmembrane helix</keyword>
<evidence type="ECO:0000256" key="7">
    <source>
        <dbReference type="SAM" id="Phobius"/>
    </source>
</evidence>
<evidence type="ECO:0000256" key="1">
    <source>
        <dbReference type="ARBA" id="ARBA00004651"/>
    </source>
</evidence>
<evidence type="ECO:0000256" key="5">
    <source>
        <dbReference type="ARBA" id="ARBA00023136"/>
    </source>
</evidence>
<dbReference type="AlphaFoldDB" id="A0A6J7DRK9"/>
<evidence type="ECO:0000313" key="9">
    <source>
        <dbReference type="EMBL" id="CAB4873301.1"/>
    </source>
</evidence>
<dbReference type="PANTHER" id="PTHR30572:SF4">
    <property type="entry name" value="ABC TRANSPORTER PERMEASE YTRF"/>
    <property type="match status" value="1"/>
</dbReference>
<proteinExistence type="inferred from homology"/>
<evidence type="ECO:0000256" key="3">
    <source>
        <dbReference type="ARBA" id="ARBA00022692"/>
    </source>
</evidence>
<feature type="transmembrane region" description="Helical" evidence="7">
    <location>
        <begin position="32"/>
        <end position="53"/>
    </location>
</feature>
<dbReference type="InterPro" id="IPR003838">
    <property type="entry name" value="ABC3_permease_C"/>
</dbReference>
<reference evidence="9" key="1">
    <citation type="submission" date="2020-05" db="EMBL/GenBank/DDBJ databases">
        <authorList>
            <person name="Chiriac C."/>
            <person name="Salcher M."/>
            <person name="Ghai R."/>
            <person name="Kavagutti S V."/>
        </authorList>
    </citation>
    <scope>NUCLEOTIDE SEQUENCE</scope>
</reference>
<name>A0A6J7DRK9_9ZZZZ</name>
<keyword evidence="2" id="KW-1003">Cell membrane</keyword>
<keyword evidence="3 7" id="KW-0812">Transmembrane</keyword>
<protein>
    <submittedName>
        <fullName evidence="9">Unannotated protein</fullName>
    </submittedName>
</protein>
<dbReference type="InterPro" id="IPR050250">
    <property type="entry name" value="Macrolide_Exporter_MacB"/>
</dbReference>
<comment type="similarity">
    <text evidence="6">Belongs to the ABC-4 integral membrane protein family.</text>
</comment>
<dbReference type="Pfam" id="PF02687">
    <property type="entry name" value="FtsX"/>
    <property type="match status" value="1"/>
</dbReference>
<dbReference type="GO" id="GO:0005886">
    <property type="term" value="C:plasma membrane"/>
    <property type="evidence" value="ECO:0007669"/>
    <property type="project" value="UniProtKB-SubCell"/>
</dbReference>
<accession>A0A6J7DRK9</accession>
<evidence type="ECO:0000256" key="6">
    <source>
        <dbReference type="ARBA" id="ARBA00038076"/>
    </source>
</evidence>
<gene>
    <name evidence="9" type="ORF">UFOPK3423_00864</name>
</gene>
<comment type="subcellular location">
    <subcellularLocation>
        <location evidence="1">Cell membrane</location>
        <topology evidence="1">Multi-pass membrane protein</topology>
    </subcellularLocation>
</comment>
<sequence>MLSITERTAEIGMLRAIGTTQRQIRRIVRWEAVITALIGGLTGAGLGILLSIVFTRPLDGFRLAIPIPTIVGLVILSGVAGVLAAVLPARRAARLDVLKALAYE</sequence>
<keyword evidence="5 7" id="KW-0472">Membrane</keyword>
<feature type="transmembrane region" description="Helical" evidence="7">
    <location>
        <begin position="65"/>
        <end position="89"/>
    </location>
</feature>
<evidence type="ECO:0000256" key="4">
    <source>
        <dbReference type="ARBA" id="ARBA00022989"/>
    </source>
</evidence>
<dbReference type="PANTHER" id="PTHR30572">
    <property type="entry name" value="MEMBRANE COMPONENT OF TRANSPORTER-RELATED"/>
    <property type="match status" value="1"/>
</dbReference>
<dbReference type="GO" id="GO:0022857">
    <property type="term" value="F:transmembrane transporter activity"/>
    <property type="evidence" value="ECO:0007669"/>
    <property type="project" value="TreeGrafter"/>
</dbReference>
<evidence type="ECO:0000256" key="2">
    <source>
        <dbReference type="ARBA" id="ARBA00022475"/>
    </source>
</evidence>
<evidence type="ECO:0000259" key="8">
    <source>
        <dbReference type="Pfam" id="PF02687"/>
    </source>
</evidence>
<organism evidence="9">
    <name type="scientific">freshwater metagenome</name>
    <dbReference type="NCBI Taxonomy" id="449393"/>
    <lineage>
        <taxon>unclassified sequences</taxon>
        <taxon>metagenomes</taxon>
        <taxon>ecological metagenomes</taxon>
    </lineage>
</organism>
<dbReference type="EMBL" id="CAFBLQ010000082">
    <property type="protein sequence ID" value="CAB4873301.1"/>
    <property type="molecule type" value="Genomic_DNA"/>
</dbReference>
<feature type="domain" description="ABC3 transporter permease C-terminal" evidence="8">
    <location>
        <begin position="2"/>
        <end position="96"/>
    </location>
</feature>